<name>A0AAV5GVC3_9BASI</name>
<reference evidence="2 3" key="1">
    <citation type="submission" date="2021-12" db="EMBL/GenBank/DDBJ databases">
        <title>High titer production of polyol ester of fatty acids by Rhodotorula paludigena BS15 towards product separation-free biomass refinery.</title>
        <authorList>
            <person name="Mano J."/>
            <person name="Ono H."/>
            <person name="Tanaka T."/>
            <person name="Naito K."/>
            <person name="Sushida H."/>
            <person name="Ike M."/>
            <person name="Tokuyasu K."/>
            <person name="Kitaoka M."/>
        </authorList>
    </citation>
    <scope>NUCLEOTIDE SEQUENCE [LARGE SCALE GENOMIC DNA]</scope>
    <source>
        <strain evidence="2 3">BS15</strain>
    </source>
</reference>
<proteinExistence type="predicted"/>
<organism evidence="2 3">
    <name type="scientific">Rhodotorula paludigena</name>
    <dbReference type="NCBI Taxonomy" id="86838"/>
    <lineage>
        <taxon>Eukaryota</taxon>
        <taxon>Fungi</taxon>
        <taxon>Dikarya</taxon>
        <taxon>Basidiomycota</taxon>
        <taxon>Pucciniomycotina</taxon>
        <taxon>Microbotryomycetes</taxon>
        <taxon>Sporidiobolales</taxon>
        <taxon>Sporidiobolaceae</taxon>
        <taxon>Rhodotorula</taxon>
    </lineage>
</organism>
<comment type="caution">
    <text evidence="2">The sequence shown here is derived from an EMBL/GenBank/DDBJ whole genome shotgun (WGS) entry which is preliminary data.</text>
</comment>
<dbReference type="Proteomes" id="UP001342314">
    <property type="component" value="Unassembled WGS sequence"/>
</dbReference>
<dbReference type="AlphaFoldDB" id="A0AAV5GVC3"/>
<evidence type="ECO:0008006" key="4">
    <source>
        <dbReference type="Google" id="ProtNLM"/>
    </source>
</evidence>
<keyword evidence="3" id="KW-1185">Reference proteome</keyword>
<evidence type="ECO:0000313" key="3">
    <source>
        <dbReference type="Proteomes" id="UP001342314"/>
    </source>
</evidence>
<protein>
    <recommendedName>
        <fullName evidence="4">LSM domain-containing protein</fullName>
    </recommendedName>
</protein>
<dbReference type="SUPFAM" id="SSF50182">
    <property type="entry name" value="Sm-like ribonucleoproteins"/>
    <property type="match status" value="1"/>
</dbReference>
<evidence type="ECO:0000313" key="2">
    <source>
        <dbReference type="EMBL" id="GJN93880.1"/>
    </source>
</evidence>
<evidence type="ECO:0000256" key="1">
    <source>
        <dbReference type="SAM" id="MobiDB-lite"/>
    </source>
</evidence>
<sequence>MSADMRGRGRGRGGGGAGRGGAPGGGAGPRGATGGRSDDRPKREAILDLAKYVDQRVRVKFTGGREDPATSLPFVPEQRRSLGLAVLRGTSLVVISPADGSEEIANPFAAA</sequence>
<feature type="region of interest" description="Disordered" evidence="1">
    <location>
        <begin position="1"/>
        <end position="43"/>
    </location>
</feature>
<dbReference type="InterPro" id="IPR010920">
    <property type="entry name" value="LSM_dom_sf"/>
</dbReference>
<feature type="compositionally biased region" description="Gly residues" evidence="1">
    <location>
        <begin position="12"/>
        <end position="34"/>
    </location>
</feature>
<gene>
    <name evidence="2" type="ORF">Rhopal_006939-T1</name>
</gene>
<dbReference type="Gene3D" id="2.30.30.100">
    <property type="match status" value="2"/>
</dbReference>
<dbReference type="EMBL" id="BQKY01000015">
    <property type="protein sequence ID" value="GJN93880.1"/>
    <property type="molecule type" value="Genomic_DNA"/>
</dbReference>
<accession>A0AAV5GVC3</accession>